<dbReference type="Proteomes" id="UP000078559">
    <property type="component" value="Chromosome 3"/>
</dbReference>
<keyword evidence="8" id="KW-1185">Reference proteome</keyword>
<gene>
    <name evidence="7" type="ORF">VM1G_02910</name>
</gene>
<keyword evidence="2" id="KW-0813">Transport</keyword>
<keyword evidence="5 6" id="KW-0472">Membrane</keyword>
<dbReference type="AlphaFoldDB" id="A0A194VU42"/>
<dbReference type="PANTHER" id="PTHR43791">
    <property type="entry name" value="PERMEASE-RELATED"/>
    <property type="match status" value="1"/>
</dbReference>
<dbReference type="PANTHER" id="PTHR43791:SF63">
    <property type="entry name" value="HIGH AFFINITY CYSTEINE TRANSPORTER"/>
    <property type="match status" value="1"/>
</dbReference>
<protein>
    <submittedName>
        <fullName evidence="7">Transporter PB1C11.03</fullName>
    </submittedName>
</protein>
<reference evidence="7" key="1">
    <citation type="submission" date="2014-12" db="EMBL/GenBank/DDBJ databases">
        <title>Genome Sequence of Valsa Canker Pathogens Uncovers a Specific Adaption of Colonization on Woody Bark.</title>
        <authorList>
            <person name="Yin Z."/>
            <person name="Liu H."/>
            <person name="Gao X."/>
            <person name="Li Z."/>
            <person name="Song N."/>
            <person name="Ke X."/>
            <person name="Dai Q."/>
            <person name="Wu Y."/>
            <person name="Sun Y."/>
            <person name="Xu J.-R."/>
            <person name="Kang Z.K."/>
            <person name="Wang L."/>
            <person name="Huang L."/>
        </authorList>
    </citation>
    <scope>NUCLEOTIDE SEQUENCE [LARGE SCALE GENOMIC DNA]</scope>
    <source>
        <strain evidence="7">03-8</strain>
    </source>
</reference>
<dbReference type="GO" id="GO:0016020">
    <property type="term" value="C:membrane"/>
    <property type="evidence" value="ECO:0007669"/>
    <property type="project" value="UniProtKB-SubCell"/>
</dbReference>
<keyword evidence="3 6" id="KW-0812">Transmembrane</keyword>
<dbReference type="InterPro" id="IPR011701">
    <property type="entry name" value="MFS"/>
</dbReference>
<name>A0A194VU42_CYTMA</name>
<feature type="transmembrane region" description="Helical" evidence="6">
    <location>
        <begin position="102"/>
        <end position="129"/>
    </location>
</feature>
<dbReference type="OrthoDB" id="6730379at2759"/>
<proteinExistence type="predicted"/>
<evidence type="ECO:0000313" key="8">
    <source>
        <dbReference type="Proteomes" id="UP000078559"/>
    </source>
</evidence>
<evidence type="ECO:0000256" key="6">
    <source>
        <dbReference type="SAM" id="Phobius"/>
    </source>
</evidence>
<evidence type="ECO:0000256" key="4">
    <source>
        <dbReference type="ARBA" id="ARBA00022989"/>
    </source>
</evidence>
<feature type="transmembrane region" description="Helical" evidence="6">
    <location>
        <begin position="306"/>
        <end position="326"/>
    </location>
</feature>
<evidence type="ECO:0000313" key="7">
    <source>
        <dbReference type="EMBL" id="KUI67325.1"/>
    </source>
</evidence>
<sequence>MEKVSKLSDTPERDYSVTVIPYNEGLDEAIDLVAGHVDDTPLDPKEARRIRDKIDWIILPLLFALFTLQFVDKSTIGASAVLGLIEDNHLTADQFNTIGSSFYIVIVRLLLGASEGCITNGIMIILPMFYTRIEIGQRLGWTIQCNGVGTIISSFLAFGAAHLQSDARIARWQLLMLTCCALTLLVAIWFMLLFPDSLVKARFLTEDEKLKVVQRIRPNQTGTETKVWKHDQFIEALKDVKTWLFFLFAAVSDLQNGFGTQYALIIQSFGFTAVETTALNVPAGAAQIVSITLSTIILRRFPNSRCWIAALFFIPSVLAVCLFMALPWSNSAGLLSGFYLLNFGGAPSWAMVVGWVTVTTSGHTKKLTVNAIFVVGYALGQTLCTQFWRAAYKPRNYVPWGIIMGSYVGDYILLFAIRYVMVRENKRRDALQDGIGKDESAFVDRLDASGHSVRQRVDKSMLDMTDRENLAFRYAL</sequence>
<evidence type="ECO:0000256" key="5">
    <source>
        <dbReference type="ARBA" id="ARBA00023136"/>
    </source>
</evidence>
<keyword evidence="4 6" id="KW-1133">Transmembrane helix</keyword>
<comment type="subcellular location">
    <subcellularLocation>
        <location evidence="1">Membrane</location>
        <topology evidence="1">Multi-pass membrane protein</topology>
    </subcellularLocation>
</comment>
<organism evidence="7 8">
    <name type="scientific">Cytospora mali</name>
    <name type="common">Apple Valsa canker fungus</name>
    <name type="synonym">Valsa mali</name>
    <dbReference type="NCBI Taxonomy" id="578113"/>
    <lineage>
        <taxon>Eukaryota</taxon>
        <taxon>Fungi</taxon>
        <taxon>Dikarya</taxon>
        <taxon>Ascomycota</taxon>
        <taxon>Pezizomycotina</taxon>
        <taxon>Sordariomycetes</taxon>
        <taxon>Sordariomycetidae</taxon>
        <taxon>Diaporthales</taxon>
        <taxon>Cytosporaceae</taxon>
        <taxon>Cytospora</taxon>
    </lineage>
</organism>
<feature type="transmembrane region" description="Helical" evidence="6">
    <location>
        <begin position="338"/>
        <end position="358"/>
    </location>
</feature>
<feature type="transmembrane region" description="Helical" evidence="6">
    <location>
        <begin position="367"/>
        <end position="388"/>
    </location>
</feature>
<dbReference type="GO" id="GO:0022857">
    <property type="term" value="F:transmembrane transporter activity"/>
    <property type="evidence" value="ECO:0007669"/>
    <property type="project" value="InterPro"/>
</dbReference>
<evidence type="ECO:0000256" key="3">
    <source>
        <dbReference type="ARBA" id="ARBA00022692"/>
    </source>
</evidence>
<feature type="transmembrane region" description="Helical" evidence="6">
    <location>
        <begin position="54"/>
        <end position="71"/>
    </location>
</feature>
<dbReference type="InterPro" id="IPR036259">
    <property type="entry name" value="MFS_trans_sf"/>
</dbReference>
<feature type="transmembrane region" description="Helical" evidence="6">
    <location>
        <begin position="141"/>
        <end position="160"/>
    </location>
</feature>
<dbReference type="EMBL" id="CM003100">
    <property type="protein sequence ID" value="KUI67325.1"/>
    <property type="molecule type" value="Genomic_DNA"/>
</dbReference>
<feature type="transmembrane region" description="Helical" evidence="6">
    <location>
        <begin position="400"/>
        <end position="421"/>
    </location>
</feature>
<dbReference type="SUPFAM" id="SSF103473">
    <property type="entry name" value="MFS general substrate transporter"/>
    <property type="match status" value="1"/>
</dbReference>
<evidence type="ECO:0000256" key="1">
    <source>
        <dbReference type="ARBA" id="ARBA00004141"/>
    </source>
</evidence>
<evidence type="ECO:0000256" key="2">
    <source>
        <dbReference type="ARBA" id="ARBA00022448"/>
    </source>
</evidence>
<dbReference type="Pfam" id="PF07690">
    <property type="entry name" value="MFS_1"/>
    <property type="match status" value="1"/>
</dbReference>
<feature type="transmembrane region" description="Helical" evidence="6">
    <location>
        <begin position="172"/>
        <end position="194"/>
    </location>
</feature>
<accession>A0A194VU42</accession>
<dbReference type="Gene3D" id="1.20.1250.20">
    <property type="entry name" value="MFS general substrate transporter like domains"/>
    <property type="match status" value="1"/>
</dbReference>